<keyword evidence="3" id="KW-1185">Reference proteome</keyword>
<evidence type="ECO:0000256" key="1">
    <source>
        <dbReference type="SAM" id="MobiDB-lite"/>
    </source>
</evidence>
<name>A0A9K3D8G8_9EUKA</name>
<dbReference type="EMBL" id="BDIP01007165">
    <property type="protein sequence ID" value="GIQ91113.1"/>
    <property type="molecule type" value="Genomic_DNA"/>
</dbReference>
<gene>
    <name evidence="2" type="ORF">KIPB_014204</name>
</gene>
<feature type="region of interest" description="Disordered" evidence="1">
    <location>
        <begin position="1"/>
        <end position="49"/>
    </location>
</feature>
<reference evidence="2 3" key="1">
    <citation type="journal article" date="2018" name="PLoS ONE">
        <title>The draft genome of Kipferlia bialata reveals reductive genome evolution in fornicate parasites.</title>
        <authorList>
            <person name="Tanifuji G."/>
            <person name="Takabayashi S."/>
            <person name="Kume K."/>
            <person name="Takagi M."/>
            <person name="Nakayama T."/>
            <person name="Kamikawa R."/>
            <person name="Inagaki Y."/>
            <person name="Hashimoto T."/>
        </authorList>
    </citation>
    <scope>NUCLEOTIDE SEQUENCE [LARGE SCALE GENOMIC DNA]</scope>
    <source>
        <strain evidence="2">NY0173</strain>
    </source>
</reference>
<accession>A0A9K3D8G8</accession>
<protein>
    <submittedName>
        <fullName evidence="2">Uncharacterized protein</fullName>
    </submittedName>
</protein>
<dbReference type="AlphaFoldDB" id="A0A9K3D8G8"/>
<proteinExistence type="predicted"/>
<dbReference type="Proteomes" id="UP000265618">
    <property type="component" value="Unassembled WGS sequence"/>
</dbReference>
<sequence>MSHGLPTFDDGAGEHSQEYSDAPSQTEAEVEGELAPLTASDTSFTCGIC</sequence>
<evidence type="ECO:0000313" key="2">
    <source>
        <dbReference type="EMBL" id="GIQ91113.1"/>
    </source>
</evidence>
<evidence type="ECO:0000313" key="3">
    <source>
        <dbReference type="Proteomes" id="UP000265618"/>
    </source>
</evidence>
<organism evidence="2 3">
    <name type="scientific">Kipferlia bialata</name>
    <dbReference type="NCBI Taxonomy" id="797122"/>
    <lineage>
        <taxon>Eukaryota</taxon>
        <taxon>Metamonada</taxon>
        <taxon>Carpediemonas-like organisms</taxon>
        <taxon>Kipferlia</taxon>
    </lineage>
</organism>
<feature type="compositionally biased region" description="Polar residues" evidence="1">
    <location>
        <begin position="39"/>
        <end position="49"/>
    </location>
</feature>
<feature type="non-terminal residue" evidence="2">
    <location>
        <position position="1"/>
    </location>
</feature>
<comment type="caution">
    <text evidence="2">The sequence shown here is derived from an EMBL/GenBank/DDBJ whole genome shotgun (WGS) entry which is preliminary data.</text>
</comment>